<dbReference type="InterPro" id="IPR019775">
    <property type="entry name" value="WD40_repeat_CS"/>
</dbReference>
<dbReference type="SUPFAM" id="SSF50978">
    <property type="entry name" value="WD40 repeat-like"/>
    <property type="match status" value="1"/>
</dbReference>
<keyword evidence="5" id="KW-1185">Reference proteome</keyword>
<proteinExistence type="predicted"/>
<keyword evidence="2" id="KW-0677">Repeat</keyword>
<dbReference type="InterPro" id="IPR015943">
    <property type="entry name" value="WD40/YVTN_repeat-like_dom_sf"/>
</dbReference>
<evidence type="ECO:0000256" key="2">
    <source>
        <dbReference type="ARBA" id="ARBA00022737"/>
    </source>
</evidence>
<accession>A0A1R2AKB3</accession>
<name>A0A1R2AKB3_9CILI</name>
<dbReference type="EMBL" id="MPUH01002618">
    <property type="protein sequence ID" value="OMJ64968.1"/>
    <property type="molecule type" value="Genomic_DNA"/>
</dbReference>
<evidence type="ECO:0000256" key="1">
    <source>
        <dbReference type="ARBA" id="ARBA00022574"/>
    </source>
</evidence>
<organism evidence="4 5">
    <name type="scientific">Stentor coeruleus</name>
    <dbReference type="NCBI Taxonomy" id="5963"/>
    <lineage>
        <taxon>Eukaryota</taxon>
        <taxon>Sar</taxon>
        <taxon>Alveolata</taxon>
        <taxon>Ciliophora</taxon>
        <taxon>Postciliodesmatophora</taxon>
        <taxon>Heterotrichea</taxon>
        <taxon>Heterotrichida</taxon>
        <taxon>Stentoridae</taxon>
        <taxon>Stentor</taxon>
    </lineage>
</organism>
<dbReference type="GO" id="GO:1990234">
    <property type="term" value="C:transferase complex"/>
    <property type="evidence" value="ECO:0007669"/>
    <property type="project" value="UniProtKB-ARBA"/>
</dbReference>
<dbReference type="PANTHER" id="PTHR22847">
    <property type="entry name" value="WD40 REPEAT PROTEIN"/>
    <property type="match status" value="1"/>
</dbReference>
<dbReference type="PROSITE" id="PS50294">
    <property type="entry name" value="WD_REPEATS_REGION"/>
    <property type="match status" value="1"/>
</dbReference>
<evidence type="ECO:0000313" key="5">
    <source>
        <dbReference type="Proteomes" id="UP000187209"/>
    </source>
</evidence>
<evidence type="ECO:0000256" key="3">
    <source>
        <dbReference type="PROSITE-ProRule" id="PRU00221"/>
    </source>
</evidence>
<dbReference type="InterPro" id="IPR036322">
    <property type="entry name" value="WD40_repeat_dom_sf"/>
</dbReference>
<dbReference type="PROSITE" id="PS00678">
    <property type="entry name" value="WD_REPEATS_1"/>
    <property type="match status" value="1"/>
</dbReference>
<comment type="caution">
    <text evidence="4">The sequence shown here is derived from an EMBL/GenBank/DDBJ whole genome shotgun (WGS) entry which is preliminary data.</text>
</comment>
<dbReference type="PANTHER" id="PTHR22847:SF637">
    <property type="entry name" value="WD REPEAT DOMAIN 5B"/>
    <property type="match status" value="1"/>
</dbReference>
<dbReference type="OrthoDB" id="10261640at2759"/>
<dbReference type="Pfam" id="PF00400">
    <property type="entry name" value="WD40"/>
    <property type="match status" value="1"/>
</dbReference>
<gene>
    <name evidence="4" type="ORF">SteCoe_40553</name>
</gene>
<dbReference type="AlphaFoldDB" id="A0A1R2AKB3"/>
<keyword evidence="1 3" id="KW-0853">WD repeat</keyword>
<reference evidence="4 5" key="1">
    <citation type="submission" date="2016-11" db="EMBL/GenBank/DDBJ databases">
        <title>The macronuclear genome of Stentor coeruleus: a giant cell with tiny introns.</title>
        <authorList>
            <person name="Slabodnick M."/>
            <person name="Ruby J.G."/>
            <person name="Reiff S.B."/>
            <person name="Swart E.C."/>
            <person name="Gosai S."/>
            <person name="Prabakaran S."/>
            <person name="Witkowska E."/>
            <person name="Larue G.E."/>
            <person name="Fisher S."/>
            <person name="Freeman R.M."/>
            <person name="Gunawardena J."/>
            <person name="Chu W."/>
            <person name="Stover N.A."/>
            <person name="Gregory B.D."/>
            <person name="Nowacki M."/>
            <person name="Derisi J."/>
            <person name="Roy S.W."/>
            <person name="Marshall W.F."/>
            <person name="Sood P."/>
        </authorList>
    </citation>
    <scope>NUCLEOTIDE SEQUENCE [LARGE SCALE GENOMIC DNA]</scope>
    <source>
        <strain evidence="4">WM001</strain>
    </source>
</reference>
<dbReference type="Gene3D" id="2.130.10.10">
    <property type="entry name" value="YVTN repeat-like/Quinoprotein amine dehydrogenase"/>
    <property type="match status" value="1"/>
</dbReference>
<dbReference type="SMART" id="SM00320">
    <property type="entry name" value="WD40"/>
    <property type="match status" value="1"/>
</dbReference>
<dbReference type="InterPro" id="IPR001680">
    <property type="entry name" value="WD40_rpt"/>
</dbReference>
<dbReference type="PROSITE" id="PS50082">
    <property type="entry name" value="WD_REPEATS_2"/>
    <property type="match status" value="1"/>
</dbReference>
<evidence type="ECO:0000313" key="4">
    <source>
        <dbReference type="EMBL" id="OMJ64968.1"/>
    </source>
</evidence>
<sequence length="118" mass="13208">MFNSSTEKIVPEIEESKKIQALQAGQKQIVDKPNTDVALEELKKTLNFIEMESILPKSYVSTLRGHNSEVSCVSFSPDGRFLASGSKDELIKIWNLAEKREECTFKGHNSGINSMAIF</sequence>
<dbReference type="Proteomes" id="UP000187209">
    <property type="component" value="Unassembled WGS sequence"/>
</dbReference>
<feature type="repeat" description="WD" evidence="3">
    <location>
        <begin position="63"/>
        <end position="104"/>
    </location>
</feature>
<protein>
    <submittedName>
        <fullName evidence="4">Uncharacterized protein</fullName>
    </submittedName>
</protein>